<dbReference type="PANTHER" id="PTHR20870">
    <property type="entry name" value="BARDET-BIEDL SYNDROME 1 PROTEIN"/>
    <property type="match status" value="1"/>
</dbReference>
<gene>
    <name evidence="3" type="ORF">PSON_ATCC_30995.1.T0730025</name>
</gene>
<dbReference type="InterPro" id="IPR032728">
    <property type="entry name" value="BBS1_N"/>
</dbReference>
<dbReference type="EMBL" id="CAJJDN010000073">
    <property type="protein sequence ID" value="CAD8100015.1"/>
    <property type="molecule type" value="Genomic_DNA"/>
</dbReference>
<dbReference type="GO" id="GO:0005930">
    <property type="term" value="C:axoneme"/>
    <property type="evidence" value="ECO:0007669"/>
    <property type="project" value="TreeGrafter"/>
</dbReference>
<evidence type="ECO:0000313" key="3">
    <source>
        <dbReference type="EMBL" id="CAD8100015.1"/>
    </source>
</evidence>
<evidence type="ECO:0008006" key="5">
    <source>
        <dbReference type="Google" id="ProtNLM"/>
    </source>
</evidence>
<dbReference type="Pfam" id="PF23304">
    <property type="entry name" value="GAE_BBS1"/>
    <property type="match status" value="1"/>
</dbReference>
<dbReference type="InterPro" id="IPR028784">
    <property type="entry name" value="BBS1"/>
</dbReference>
<dbReference type="Pfam" id="PF14779">
    <property type="entry name" value="BBS1"/>
    <property type="match status" value="1"/>
</dbReference>
<comment type="caution">
    <text evidence="3">The sequence shown here is derived from an EMBL/GenBank/DDBJ whole genome shotgun (WGS) entry which is preliminary data.</text>
</comment>
<dbReference type="AlphaFoldDB" id="A0A8S1PAE6"/>
<dbReference type="Proteomes" id="UP000692954">
    <property type="component" value="Unassembled WGS sequence"/>
</dbReference>
<dbReference type="GO" id="GO:0005119">
    <property type="term" value="F:smoothened binding"/>
    <property type="evidence" value="ECO:0007669"/>
    <property type="project" value="TreeGrafter"/>
</dbReference>
<dbReference type="PANTHER" id="PTHR20870:SF0">
    <property type="entry name" value="BARDET-BIEDL SYNDROME 1 PROTEIN"/>
    <property type="match status" value="1"/>
</dbReference>
<dbReference type="GO" id="GO:0034464">
    <property type="term" value="C:BBSome"/>
    <property type="evidence" value="ECO:0007669"/>
    <property type="project" value="InterPro"/>
</dbReference>
<evidence type="ECO:0000259" key="2">
    <source>
        <dbReference type="Pfam" id="PF23304"/>
    </source>
</evidence>
<name>A0A8S1PAE6_9CILI</name>
<reference evidence="3" key="1">
    <citation type="submission" date="2021-01" db="EMBL/GenBank/DDBJ databases">
        <authorList>
            <consortium name="Genoscope - CEA"/>
            <person name="William W."/>
        </authorList>
    </citation>
    <scope>NUCLEOTIDE SEQUENCE</scope>
</reference>
<sequence length="557" mass="64936">MKQGYWIQGWCDLVANLKVTQNCMEMIDVQGNGQYNLVVADQNQRLVSYRNTNIAWETRLSDKPVCLTYFYGDTSGQPCISICCGNTIYNYKIFKAFYKQSIPNIQLKQEESDIWKQYQSDRNLQTLIKDLKNLQQQNSNLSYKSLELLCYYDQSKQQELAEKYCDSLYIEDSITCMSVLKKNADEDKSQGQLIVGTELQFIYIYNQEITQIQKKYEIPGVPISICIFSEEQKDGRIAILVRENCVYFIGNDIEPFTIDLQSKPISMIRQQRCLYIATMDRVVQNYQHKQKQYQLQMQHNILAIETVTSGKGQETKGLLIAIENKTIQFYKDTQLMSIINLDNNVSVMKFGFFGVSQDGFLITINLKGALETRTLSREFERKKQAILEKEIVKPIEFPPITNLFIEQFQREREQGPDMLRTYQFDLLRMRYKTASTYLNILSNQELAPQLNQNNPLKISSIVEGLGPKFKLCCVVENISNQPIKDVYINYVYNSDIYQPFQLINQLSYLIPKYQKSFDCYFTNIHQNGISDTIKIILYKESKLLIQTSIQMPMSELE</sequence>
<organism evidence="3 4">
    <name type="scientific">Paramecium sonneborni</name>
    <dbReference type="NCBI Taxonomy" id="65129"/>
    <lineage>
        <taxon>Eukaryota</taxon>
        <taxon>Sar</taxon>
        <taxon>Alveolata</taxon>
        <taxon>Ciliophora</taxon>
        <taxon>Intramacronucleata</taxon>
        <taxon>Oligohymenophorea</taxon>
        <taxon>Peniculida</taxon>
        <taxon>Parameciidae</taxon>
        <taxon>Paramecium</taxon>
    </lineage>
</organism>
<dbReference type="GO" id="GO:1905515">
    <property type="term" value="P:non-motile cilium assembly"/>
    <property type="evidence" value="ECO:0007669"/>
    <property type="project" value="InterPro"/>
</dbReference>
<evidence type="ECO:0000313" key="4">
    <source>
        <dbReference type="Proteomes" id="UP000692954"/>
    </source>
</evidence>
<dbReference type="InterPro" id="IPR056419">
    <property type="entry name" value="GAE_BBS1"/>
</dbReference>
<feature type="domain" description="Bardet-Biedl syndrome 1 protein GAE" evidence="2">
    <location>
        <begin position="456"/>
        <end position="556"/>
    </location>
</feature>
<protein>
    <recommendedName>
        <fullName evidence="5">BBS1</fullName>
    </recommendedName>
</protein>
<dbReference type="GO" id="GO:0005113">
    <property type="term" value="F:patched binding"/>
    <property type="evidence" value="ECO:0007669"/>
    <property type="project" value="TreeGrafter"/>
</dbReference>
<dbReference type="GO" id="GO:0061512">
    <property type="term" value="P:protein localization to cilium"/>
    <property type="evidence" value="ECO:0007669"/>
    <property type="project" value="TreeGrafter"/>
</dbReference>
<dbReference type="OrthoDB" id="10259809at2759"/>
<feature type="domain" description="Bardet-Biedl syndrome 1 N-terminal" evidence="1">
    <location>
        <begin position="6"/>
        <end position="249"/>
    </location>
</feature>
<dbReference type="GO" id="GO:0005815">
    <property type="term" value="C:microtubule organizing center"/>
    <property type="evidence" value="ECO:0007669"/>
    <property type="project" value="TreeGrafter"/>
</dbReference>
<accession>A0A8S1PAE6</accession>
<proteinExistence type="predicted"/>
<keyword evidence="4" id="KW-1185">Reference proteome</keyword>
<evidence type="ECO:0000259" key="1">
    <source>
        <dbReference type="Pfam" id="PF14779"/>
    </source>
</evidence>